<evidence type="ECO:0000256" key="4">
    <source>
        <dbReference type="ARBA" id="ARBA00022993"/>
    </source>
</evidence>
<dbReference type="GO" id="GO:0015937">
    <property type="term" value="P:coenzyme A biosynthetic process"/>
    <property type="evidence" value="ECO:0007669"/>
    <property type="project" value="UniProtKB-UniRule"/>
</dbReference>
<keyword evidence="3 5" id="KW-0067">ATP-binding</keyword>
<accession>A0A2D2DH23</accession>
<dbReference type="NCBIfam" id="TIGR00152">
    <property type="entry name" value="dephospho-CoA kinase"/>
    <property type="match status" value="1"/>
</dbReference>
<evidence type="ECO:0000313" key="7">
    <source>
        <dbReference type="EMBL" id="ATQ74274.1"/>
    </source>
</evidence>
<dbReference type="Gene3D" id="3.40.50.300">
    <property type="entry name" value="P-loop containing nucleotide triphosphate hydrolases"/>
    <property type="match status" value="1"/>
</dbReference>
<keyword evidence="8" id="KW-1185">Reference proteome</keyword>
<dbReference type="Pfam" id="PF01121">
    <property type="entry name" value="CoaE"/>
    <property type="match status" value="1"/>
</dbReference>
<dbReference type="InterPro" id="IPR001977">
    <property type="entry name" value="Depp_CoAkinase"/>
</dbReference>
<dbReference type="HAMAP" id="MF_00376">
    <property type="entry name" value="Dephospho_CoA_kinase"/>
    <property type="match status" value="1"/>
</dbReference>
<evidence type="ECO:0000256" key="1">
    <source>
        <dbReference type="ARBA" id="ARBA00009018"/>
    </source>
</evidence>
<proteinExistence type="inferred from homology"/>
<dbReference type="InterPro" id="IPR027417">
    <property type="entry name" value="P-loop_NTPase"/>
</dbReference>
<dbReference type="GO" id="GO:0004140">
    <property type="term" value="F:dephospho-CoA kinase activity"/>
    <property type="evidence" value="ECO:0007669"/>
    <property type="project" value="UniProtKB-UniRule"/>
</dbReference>
<evidence type="ECO:0000256" key="6">
    <source>
        <dbReference type="NCBIfam" id="TIGR00152"/>
    </source>
</evidence>
<comment type="function">
    <text evidence="5">Catalyzes the phosphorylation of the 3'-hydroxyl group of dephosphocoenzyme A to form coenzyme A.</text>
</comment>
<dbReference type="PROSITE" id="PS51219">
    <property type="entry name" value="DPCK"/>
    <property type="match status" value="1"/>
</dbReference>
<dbReference type="PANTHER" id="PTHR10695">
    <property type="entry name" value="DEPHOSPHO-COA KINASE-RELATED"/>
    <property type="match status" value="1"/>
</dbReference>
<feature type="binding site" evidence="5">
    <location>
        <begin position="16"/>
        <end position="21"/>
    </location>
    <ligand>
        <name>ATP</name>
        <dbReference type="ChEBI" id="CHEBI:30616"/>
    </ligand>
</feature>
<dbReference type="KEGG" id="mass:CR152_06970"/>
<keyword evidence="5 7" id="KW-0418">Kinase</keyword>
<keyword evidence="2 5" id="KW-0547">Nucleotide-binding</keyword>
<dbReference type="OrthoDB" id="9812943at2"/>
<keyword evidence="5" id="KW-0808">Transferase</keyword>
<sequence length="201" mass="21719">MSFTPPKILVLTGGIGSGKSTFARAFEALGVPCIDADALARTVHQDPAHPATMQIARAFPHAMAPDGSLARGTLRSVFAPDPAANETLKRILRPAVLALANDWTRSQQATYVVWESALAMDQALPAARVLVVDTSDQNRAARIALRNPDWSGAQVASIIAMQLPRADYLARADDVVENDGTLDDVRALTLQLHHRYTDLWS</sequence>
<comment type="subcellular location">
    <subcellularLocation>
        <location evidence="5">Cytoplasm</location>
    </subcellularLocation>
</comment>
<organism evidence="7 8">
    <name type="scientific">Massilia violaceinigra</name>
    <dbReference type="NCBI Taxonomy" id="2045208"/>
    <lineage>
        <taxon>Bacteria</taxon>
        <taxon>Pseudomonadati</taxon>
        <taxon>Pseudomonadota</taxon>
        <taxon>Betaproteobacteria</taxon>
        <taxon>Burkholderiales</taxon>
        <taxon>Oxalobacteraceae</taxon>
        <taxon>Telluria group</taxon>
        <taxon>Massilia</taxon>
    </lineage>
</organism>
<dbReference type="EC" id="2.7.1.24" evidence="5 6"/>
<dbReference type="UniPathway" id="UPA00241">
    <property type="reaction ID" value="UER00356"/>
</dbReference>
<evidence type="ECO:0000256" key="3">
    <source>
        <dbReference type="ARBA" id="ARBA00022840"/>
    </source>
</evidence>
<dbReference type="PANTHER" id="PTHR10695:SF46">
    <property type="entry name" value="BIFUNCTIONAL COENZYME A SYNTHASE-RELATED"/>
    <property type="match status" value="1"/>
</dbReference>
<dbReference type="GO" id="GO:0005737">
    <property type="term" value="C:cytoplasm"/>
    <property type="evidence" value="ECO:0007669"/>
    <property type="project" value="UniProtKB-SubCell"/>
</dbReference>
<gene>
    <name evidence="5 7" type="primary">coaE</name>
    <name evidence="7" type="ORF">CR152_06970</name>
</gene>
<dbReference type="CDD" id="cd02022">
    <property type="entry name" value="DPCK"/>
    <property type="match status" value="1"/>
</dbReference>
<comment type="catalytic activity">
    <reaction evidence="5">
        <text>3'-dephospho-CoA + ATP = ADP + CoA + H(+)</text>
        <dbReference type="Rhea" id="RHEA:18245"/>
        <dbReference type="ChEBI" id="CHEBI:15378"/>
        <dbReference type="ChEBI" id="CHEBI:30616"/>
        <dbReference type="ChEBI" id="CHEBI:57287"/>
        <dbReference type="ChEBI" id="CHEBI:57328"/>
        <dbReference type="ChEBI" id="CHEBI:456216"/>
        <dbReference type="EC" id="2.7.1.24"/>
    </reaction>
</comment>
<dbReference type="RefSeq" id="WP_099874262.1">
    <property type="nucleotide sequence ID" value="NZ_CP024608.1"/>
</dbReference>
<name>A0A2D2DH23_9BURK</name>
<comment type="similarity">
    <text evidence="1 5">Belongs to the CoaE family.</text>
</comment>
<keyword evidence="5" id="KW-0963">Cytoplasm</keyword>
<evidence type="ECO:0000313" key="8">
    <source>
        <dbReference type="Proteomes" id="UP000229897"/>
    </source>
</evidence>
<dbReference type="EMBL" id="CP024608">
    <property type="protein sequence ID" value="ATQ74274.1"/>
    <property type="molecule type" value="Genomic_DNA"/>
</dbReference>
<evidence type="ECO:0000256" key="2">
    <source>
        <dbReference type="ARBA" id="ARBA00022741"/>
    </source>
</evidence>
<protein>
    <recommendedName>
        <fullName evidence="5 6">Dephospho-CoA kinase</fullName>
        <ecNumber evidence="5 6">2.7.1.24</ecNumber>
    </recommendedName>
    <alternativeName>
        <fullName evidence="5">Dephosphocoenzyme A kinase</fullName>
    </alternativeName>
</protein>
<dbReference type="Proteomes" id="UP000229897">
    <property type="component" value="Chromosome"/>
</dbReference>
<comment type="pathway">
    <text evidence="5">Cofactor biosynthesis; coenzyme A biosynthesis; CoA from (R)-pantothenate: step 5/5.</text>
</comment>
<evidence type="ECO:0000256" key="5">
    <source>
        <dbReference type="HAMAP-Rule" id="MF_00376"/>
    </source>
</evidence>
<dbReference type="SUPFAM" id="SSF52540">
    <property type="entry name" value="P-loop containing nucleoside triphosphate hydrolases"/>
    <property type="match status" value="1"/>
</dbReference>
<keyword evidence="4 5" id="KW-0173">Coenzyme A biosynthesis</keyword>
<dbReference type="GO" id="GO:0005524">
    <property type="term" value="F:ATP binding"/>
    <property type="evidence" value="ECO:0007669"/>
    <property type="project" value="UniProtKB-UniRule"/>
</dbReference>
<reference evidence="7" key="1">
    <citation type="submission" date="2017-10" db="EMBL/GenBank/DDBJ databases">
        <title>Massilia psychrophilum sp. nov., a novel purple-pigmented bacterium isolated from Tianshan glacier, Xinjiang Municipality, China.</title>
        <authorList>
            <person name="Wang H."/>
        </authorList>
    </citation>
    <scope>NUCLEOTIDE SEQUENCE [LARGE SCALE GENOMIC DNA]</scope>
    <source>
        <strain evidence="7">B2</strain>
    </source>
</reference>
<dbReference type="AlphaFoldDB" id="A0A2D2DH23"/>